<evidence type="ECO:0000256" key="3">
    <source>
        <dbReference type="PROSITE-ProRule" id="PRU00023"/>
    </source>
</evidence>
<dbReference type="InterPro" id="IPR036770">
    <property type="entry name" value="Ankyrin_rpt-contain_sf"/>
</dbReference>
<name>A0ABR4FHX4_9EURO</name>
<feature type="repeat" description="ANK" evidence="3">
    <location>
        <begin position="29"/>
        <end position="61"/>
    </location>
</feature>
<dbReference type="PROSITE" id="PS50088">
    <property type="entry name" value="ANK_REPEAT"/>
    <property type="match status" value="1"/>
</dbReference>
<keyword evidence="5" id="KW-1185">Reference proteome</keyword>
<dbReference type="EMBL" id="JBFTWV010000311">
    <property type="protein sequence ID" value="KAL2782836.1"/>
    <property type="molecule type" value="Genomic_DNA"/>
</dbReference>
<dbReference type="PROSITE" id="PS50297">
    <property type="entry name" value="ANK_REP_REGION"/>
    <property type="match status" value="1"/>
</dbReference>
<reference evidence="4 5" key="1">
    <citation type="submission" date="2024-07" db="EMBL/GenBank/DDBJ databases">
        <title>Section-level genome sequencing and comparative genomics of Aspergillus sections Usti and Cavernicolus.</title>
        <authorList>
            <consortium name="Lawrence Berkeley National Laboratory"/>
            <person name="Nybo J.L."/>
            <person name="Vesth T.C."/>
            <person name="Theobald S."/>
            <person name="Frisvad J.C."/>
            <person name="Larsen T.O."/>
            <person name="Kjaerboelling I."/>
            <person name="Rothschild-Mancinelli K."/>
            <person name="Lyhne E.K."/>
            <person name="Kogle M.E."/>
            <person name="Barry K."/>
            <person name="Clum A."/>
            <person name="Na H."/>
            <person name="Ledsgaard L."/>
            <person name="Lin J."/>
            <person name="Lipzen A."/>
            <person name="Kuo A."/>
            <person name="Riley R."/>
            <person name="Mondo S."/>
            <person name="Labutti K."/>
            <person name="Haridas S."/>
            <person name="Pangalinan J."/>
            <person name="Salamov A.A."/>
            <person name="Simmons B.A."/>
            <person name="Magnuson J.K."/>
            <person name="Chen J."/>
            <person name="Drula E."/>
            <person name="Henrissat B."/>
            <person name="Wiebenga A."/>
            <person name="Lubbers R.J."/>
            <person name="Gomes A.C."/>
            <person name="Makela M.R."/>
            <person name="Stajich J."/>
            <person name="Grigoriev I.V."/>
            <person name="Mortensen U.H."/>
            <person name="De Vries R.P."/>
            <person name="Baker S.E."/>
            <person name="Andersen M.R."/>
        </authorList>
    </citation>
    <scope>NUCLEOTIDE SEQUENCE [LARGE SCALE GENOMIC DNA]</scope>
    <source>
        <strain evidence="4 5">CBS 209.92</strain>
    </source>
</reference>
<dbReference type="Proteomes" id="UP001610563">
    <property type="component" value="Unassembled WGS sequence"/>
</dbReference>
<dbReference type="PANTHER" id="PTHR24198">
    <property type="entry name" value="ANKYRIN REPEAT AND PROTEIN KINASE DOMAIN-CONTAINING PROTEIN"/>
    <property type="match status" value="1"/>
</dbReference>
<sequence>MFWTSTDGQASVINLLIKKGAELEPTNCIGWRPLSVAAKKGHKDVVKLLLERGASTKAIDRFGQTALLLAERHGHAEIVELLVDYNTKSGFQP</sequence>
<keyword evidence="1" id="KW-0677">Repeat</keyword>
<gene>
    <name evidence="4" type="ORF">BJX66DRAFT_319737</name>
</gene>
<evidence type="ECO:0000256" key="2">
    <source>
        <dbReference type="ARBA" id="ARBA00023043"/>
    </source>
</evidence>
<dbReference type="Pfam" id="PF12796">
    <property type="entry name" value="Ank_2"/>
    <property type="match status" value="1"/>
</dbReference>
<dbReference type="SMART" id="SM00248">
    <property type="entry name" value="ANK"/>
    <property type="match status" value="2"/>
</dbReference>
<evidence type="ECO:0000313" key="5">
    <source>
        <dbReference type="Proteomes" id="UP001610563"/>
    </source>
</evidence>
<organism evidence="4 5">
    <name type="scientific">Aspergillus keveii</name>
    <dbReference type="NCBI Taxonomy" id="714993"/>
    <lineage>
        <taxon>Eukaryota</taxon>
        <taxon>Fungi</taxon>
        <taxon>Dikarya</taxon>
        <taxon>Ascomycota</taxon>
        <taxon>Pezizomycotina</taxon>
        <taxon>Eurotiomycetes</taxon>
        <taxon>Eurotiomycetidae</taxon>
        <taxon>Eurotiales</taxon>
        <taxon>Aspergillaceae</taxon>
        <taxon>Aspergillus</taxon>
        <taxon>Aspergillus subgen. Nidulantes</taxon>
    </lineage>
</organism>
<proteinExistence type="predicted"/>
<dbReference type="SUPFAM" id="SSF48403">
    <property type="entry name" value="Ankyrin repeat"/>
    <property type="match status" value="1"/>
</dbReference>
<dbReference type="InterPro" id="IPR002110">
    <property type="entry name" value="Ankyrin_rpt"/>
</dbReference>
<evidence type="ECO:0000313" key="4">
    <source>
        <dbReference type="EMBL" id="KAL2782836.1"/>
    </source>
</evidence>
<keyword evidence="2 3" id="KW-0040">ANK repeat</keyword>
<comment type="caution">
    <text evidence="4">The sequence shown here is derived from an EMBL/GenBank/DDBJ whole genome shotgun (WGS) entry which is preliminary data.</text>
</comment>
<evidence type="ECO:0000256" key="1">
    <source>
        <dbReference type="ARBA" id="ARBA00022737"/>
    </source>
</evidence>
<accession>A0ABR4FHX4</accession>
<dbReference type="PANTHER" id="PTHR24198:SF165">
    <property type="entry name" value="ANKYRIN REPEAT-CONTAINING PROTEIN-RELATED"/>
    <property type="match status" value="1"/>
</dbReference>
<protein>
    <submittedName>
        <fullName evidence="4">Ankyrin repeat-containing domain protein</fullName>
    </submittedName>
</protein>
<dbReference type="Gene3D" id="1.25.40.20">
    <property type="entry name" value="Ankyrin repeat-containing domain"/>
    <property type="match status" value="1"/>
</dbReference>